<reference evidence="2" key="1">
    <citation type="submission" date="2022-07" db="EMBL/GenBank/DDBJ databases">
        <title>Phylogenomic reconstructions and comparative analyses of Kickxellomycotina fungi.</title>
        <authorList>
            <person name="Reynolds N.K."/>
            <person name="Stajich J.E."/>
            <person name="Barry K."/>
            <person name="Grigoriev I.V."/>
            <person name="Crous P."/>
            <person name="Smith M.E."/>
        </authorList>
    </citation>
    <scope>NUCLEOTIDE SEQUENCE</scope>
    <source>
        <strain evidence="2">NBRC 32514</strain>
    </source>
</reference>
<organism evidence="2 3">
    <name type="scientific">Coemansia erecta</name>
    <dbReference type="NCBI Taxonomy" id="147472"/>
    <lineage>
        <taxon>Eukaryota</taxon>
        <taxon>Fungi</taxon>
        <taxon>Fungi incertae sedis</taxon>
        <taxon>Zoopagomycota</taxon>
        <taxon>Kickxellomycotina</taxon>
        <taxon>Kickxellomycetes</taxon>
        <taxon>Kickxellales</taxon>
        <taxon>Kickxellaceae</taxon>
        <taxon>Coemansia</taxon>
    </lineage>
</organism>
<accession>A0A9W8CS36</accession>
<protein>
    <recommendedName>
        <fullName evidence="1">PH domain-containing protein</fullName>
    </recommendedName>
</protein>
<dbReference type="EMBL" id="JANBOJ010000173">
    <property type="protein sequence ID" value="KAJ1721422.1"/>
    <property type="molecule type" value="Genomic_DNA"/>
</dbReference>
<dbReference type="Pfam" id="PF00169">
    <property type="entry name" value="PH"/>
    <property type="match status" value="1"/>
</dbReference>
<dbReference type="AlphaFoldDB" id="A0A9W8CS36"/>
<dbReference type="SMART" id="SM00233">
    <property type="entry name" value="PH"/>
    <property type="match status" value="1"/>
</dbReference>
<comment type="caution">
    <text evidence="2">The sequence shown here is derived from an EMBL/GenBank/DDBJ whole genome shotgun (WGS) entry which is preliminary data.</text>
</comment>
<dbReference type="InterPro" id="IPR011993">
    <property type="entry name" value="PH-like_dom_sf"/>
</dbReference>
<dbReference type="OrthoDB" id="185175at2759"/>
<dbReference type="InterPro" id="IPR001849">
    <property type="entry name" value="PH_domain"/>
</dbReference>
<sequence length="209" mass="23815">MTSIRSSSSMSTDADALPLGKLTNVTHQGWLYRYSTSSFLKTWKRRFFVISDERMYMFKDNYHACRHSSVIDLTAFRSVQQVSNPRKTKYGFVLRTLRRPSVFEEPSGQPQEMFEVELYTETESALNEWLSAISKVFVTMDMRSFQSPLSNFDALLQRAGTTQSRAGGSILNRMDKSRNVINHATSSSTLVSSGSPEKLTLTPLSEYKF</sequence>
<evidence type="ECO:0000313" key="3">
    <source>
        <dbReference type="Proteomes" id="UP001149813"/>
    </source>
</evidence>
<dbReference type="PROSITE" id="PS50003">
    <property type="entry name" value="PH_DOMAIN"/>
    <property type="match status" value="1"/>
</dbReference>
<dbReference type="InterPro" id="IPR051707">
    <property type="entry name" value="PI-Interact_SigTrans_Reg"/>
</dbReference>
<dbReference type="SUPFAM" id="SSF50729">
    <property type="entry name" value="PH domain-like"/>
    <property type="match status" value="1"/>
</dbReference>
<dbReference type="Proteomes" id="UP001149813">
    <property type="component" value="Unassembled WGS sequence"/>
</dbReference>
<evidence type="ECO:0000313" key="2">
    <source>
        <dbReference type="EMBL" id="KAJ1721422.1"/>
    </source>
</evidence>
<keyword evidence="3" id="KW-1185">Reference proteome</keyword>
<evidence type="ECO:0000259" key="1">
    <source>
        <dbReference type="PROSITE" id="PS50003"/>
    </source>
</evidence>
<gene>
    <name evidence="2" type="ORF">LPJ53_004052</name>
</gene>
<feature type="domain" description="PH" evidence="1">
    <location>
        <begin position="24"/>
        <end position="138"/>
    </location>
</feature>
<dbReference type="Gene3D" id="2.30.29.30">
    <property type="entry name" value="Pleckstrin-homology domain (PH domain)/Phosphotyrosine-binding domain (PTB)"/>
    <property type="match status" value="1"/>
</dbReference>
<dbReference type="PANTHER" id="PTHR14336">
    <property type="entry name" value="TANDEM PH DOMAIN CONTAINING PROTEIN"/>
    <property type="match status" value="1"/>
</dbReference>
<proteinExistence type="predicted"/>
<name>A0A9W8CS36_9FUNG</name>